<keyword evidence="2" id="KW-1185">Reference proteome</keyword>
<accession>A0A804LZY5</accession>
<name>A0A804LZY5_MAIZE</name>
<dbReference type="EnsemblPlants" id="Zm00001eb048690_T001">
    <property type="protein sequence ID" value="Zm00001eb048690_P001"/>
    <property type="gene ID" value="Zm00001eb048690"/>
</dbReference>
<evidence type="ECO:0000313" key="2">
    <source>
        <dbReference type="Proteomes" id="UP000007305"/>
    </source>
</evidence>
<reference evidence="2" key="1">
    <citation type="submission" date="2015-12" db="EMBL/GenBank/DDBJ databases">
        <title>Update maize B73 reference genome by single molecule sequencing technologies.</title>
        <authorList>
            <consortium name="Maize Genome Sequencing Project"/>
            <person name="Ware D."/>
        </authorList>
    </citation>
    <scope>NUCLEOTIDE SEQUENCE [LARGE SCALE GENOMIC DNA]</scope>
    <source>
        <strain evidence="2">cv. B73</strain>
    </source>
</reference>
<reference evidence="1" key="2">
    <citation type="submission" date="2019-07" db="EMBL/GenBank/DDBJ databases">
        <authorList>
            <person name="Seetharam A."/>
            <person name="Woodhouse M."/>
            <person name="Cannon E."/>
        </authorList>
    </citation>
    <scope>NUCLEOTIDE SEQUENCE [LARGE SCALE GENOMIC DNA]</scope>
    <source>
        <strain evidence="1">cv. B73</strain>
    </source>
</reference>
<reference evidence="1" key="3">
    <citation type="submission" date="2021-05" db="UniProtKB">
        <authorList>
            <consortium name="EnsemblPlants"/>
        </authorList>
    </citation>
    <scope>IDENTIFICATION</scope>
    <source>
        <strain evidence="1">cv. B73</strain>
    </source>
</reference>
<sequence>MTSKSLHVHQPKQGSTANNILVHSGQRNVSSSTNFCSDDALAKPKLIYWCIQSVSPCLMIPFELSRERKKKQKQKVTCPCCCYLSSQAVRILESTTCATLTKAGESKCDFLRHKWKFKMKRPCLPVLCLLLTESSMRRGVGGAVIINQYSNSRQASSNMTTTCENLNLSTEHEKF</sequence>
<protein>
    <submittedName>
        <fullName evidence="1">Uncharacterized protein</fullName>
    </submittedName>
</protein>
<dbReference type="InParanoid" id="A0A804LZY5"/>
<dbReference type="Proteomes" id="UP000007305">
    <property type="component" value="Chromosome 1"/>
</dbReference>
<dbReference type="AlphaFoldDB" id="A0A804LZY5"/>
<proteinExistence type="predicted"/>
<organism evidence="1 2">
    <name type="scientific">Zea mays</name>
    <name type="common">Maize</name>
    <dbReference type="NCBI Taxonomy" id="4577"/>
    <lineage>
        <taxon>Eukaryota</taxon>
        <taxon>Viridiplantae</taxon>
        <taxon>Streptophyta</taxon>
        <taxon>Embryophyta</taxon>
        <taxon>Tracheophyta</taxon>
        <taxon>Spermatophyta</taxon>
        <taxon>Magnoliopsida</taxon>
        <taxon>Liliopsida</taxon>
        <taxon>Poales</taxon>
        <taxon>Poaceae</taxon>
        <taxon>PACMAD clade</taxon>
        <taxon>Panicoideae</taxon>
        <taxon>Andropogonodae</taxon>
        <taxon>Andropogoneae</taxon>
        <taxon>Tripsacinae</taxon>
        <taxon>Zea</taxon>
    </lineage>
</organism>
<dbReference type="Gramene" id="Zm00001eb048690_T001">
    <property type="protein sequence ID" value="Zm00001eb048690_P001"/>
    <property type="gene ID" value="Zm00001eb048690"/>
</dbReference>
<evidence type="ECO:0000313" key="1">
    <source>
        <dbReference type="EnsemblPlants" id="Zm00001eb048690_P001"/>
    </source>
</evidence>